<dbReference type="SUPFAM" id="SSF56349">
    <property type="entry name" value="DNA breaking-rejoining enzymes"/>
    <property type="match status" value="1"/>
</dbReference>
<sequence length="344" mass="38773">MERRVKAGDLSDRTRKDYIAAVDKYLVKDAEDDITKPLDFRDMDGDKQTRGIKNFFNYLEDIEVENPLGYSLEKWRKNVKIRKSGVVEIYPSNEEIIEAYNACPQEYKTFFKALVYTGNRFSQLYAALQSFDPQEITINGGVAHIPSAALSHGTKRSYRLFFPAAFIPELSKVSLQSEDYIKRGIMHGRVSAKTIRKWSLNFLVENDVSESIADFMQGRAPVTVGSAHYLNKIKQSVTAYQKVVDLFPIPPKAGGKIPLPGGWTAEPQPQPKPTPAPVEKPKTKPKGSKGNLIAGKNKKDMDYQALDRMLRAGKPHAQIIKELPGANKTKIAAYIKERPELKRK</sequence>
<organism evidence="4 5">
    <name type="scientific">Methanoculleus frigidifontis</name>
    <dbReference type="NCBI Taxonomy" id="2584085"/>
    <lineage>
        <taxon>Archaea</taxon>
        <taxon>Methanobacteriati</taxon>
        <taxon>Methanobacteriota</taxon>
        <taxon>Stenosarchaea group</taxon>
        <taxon>Methanomicrobia</taxon>
        <taxon>Methanomicrobiales</taxon>
        <taxon>Methanomicrobiaceae</taxon>
        <taxon>Methanoculleus</taxon>
    </lineage>
</organism>
<dbReference type="Proteomes" id="UP001168338">
    <property type="component" value="Unassembled WGS sequence"/>
</dbReference>
<proteinExistence type="predicted"/>
<name>A0ABT8MAV9_9EURY</name>
<evidence type="ECO:0000256" key="2">
    <source>
        <dbReference type="SAM" id="MobiDB-lite"/>
    </source>
</evidence>
<dbReference type="InterPro" id="IPR011010">
    <property type="entry name" value="DNA_brk_join_enz"/>
</dbReference>
<comment type="caution">
    <text evidence="4">The sequence shown here is derived from an EMBL/GenBank/DDBJ whole genome shotgun (WGS) entry which is preliminary data.</text>
</comment>
<dbReference type="RefSeq" id="WP_301664225.1">
    <property type="nucleotide sequence ID" value="NZ_VCYH01000005.1"/>
</dbReference>
<dbReference type="InterPro" id="IPR031857">
    <property type="entry name" value="Integrase_SSV1_C"/>
</dbReference>
<evidence type="ECO:0000259" key="3">
    <source>
        <dbReference type="Pfam" id="PF16795"/>
    </source>
</evidence>
<feature type="domain" description="Integrase SSV1 C-terminal" evidence="3">
    <location>
        <begin position="89"/>
        <end position="245"/>
    </location>
</feature>
<gene>
    <name evidence="4" type="ORF">FGU65_09320</name>
</gene>
<dbReference type="Pfam" id="PF16795">
    <property type="entry name" value="Phage_integr_3"/>
    <property type="match status" value="1"/>
</dbReference>
<feature type="region of interest" description="Disordered" evidence="2">
    <location>
        <begin position="257"/>
        <end position="298"/>
    </location>
</feature>
<evidence type="ECO:0000256" key="1">
    <source>
        <dbReference type="ARBA" id="ARBA00023172"/>
    </source>
</evidence>
<reference evidence="4" key="1">
    <citation type="submission" date="2019-05" db="EMBL/GenBank/DDBJ databases">
        <title>Methanoculleus sp. FWC-SCC1, a methanogenic archaeon isolated from deep marine cold seep.</title>
        <authorList>
            <person name="Chen Y.-W."/>
            <person name="Chen S.-C."/>
            <person name="Teng N.-H."/>
            <person name="Lai M.-C."/>
        </authorList>
    </citation>
    <scope>NUCLEOTIDE SEQUENCE</scope>
    <source>
        <strain evidence="4">FWC-SCC1</strain>
    </source>
</reference>
<dbReference type="Gene3D" id="1.10.443.10">
    <property type="entry name" value="Intergrase catalytic core"/>
    <property type="match status" value="1"/>
</dbReference>
<keyword evidence="1" id="KW-0233">DNA recombination</keyword>
<feature type="compositionally biased region" description="Pro residues" evidence="2">
    <location>
        <begin position="268"/>
        <end position="278"/>
    </location>
</feature>
<evidence type="ECO:0000313" key="4">
    <source>
        <dbReference type="EMBL" id="MDN7025084.1"/>
    </source>
</evidence>
<dbReference type="EMBL" id="VCYH01000005">
    <property type="protein sequence ID" value="MDN7025084.1"/>
    <property type="molecule type" value="Genomic_DNA"/>
</dbReference>
<dbReference type="InterPro" id="IPR013762">
    <property type="entry name" value="Integrase-like_cat_sf"/>
</dbReference>
<keyword evidence="5" id="KW-1185">Reference proteome</keyword>
<protein>
    <recommendedName>
        <fullName evidence="3">Integrase SSV1 C-terminal domain-containing protein</fullName>
    </recommendedName>
</protein>
<accession>A0ABT8MAV9</accession>
<evidence type="ECO:0000313" key="5">
    <source>
        <dbReference type="Proteomes" id="UP001168338"/>
    </source>
</evidence>